<sequence length="83" mass="9124">MQRLKLNSACLRLFCRVNRQERTVGAVVEGGVAEALPGDPVALKRLVAEARAEAFALRTLVRVVEEDTGIDALRKPVARRPTK</sequence>
<dbReference type="Proteomes" id="UP000237662">
    <property type="component" value="Unassembled WGS sequence"/>
</dbReference>
<reference evidence="1 2" key="1">
    <citation type="submission" date="2018-02" db="EMBL/GenBank/DDBJ databases">
        <title>Genomic Encyclopedia of Archaeal and Bacterial Type Strains, Phase II (KMG-II): from individual species to whole genera.</title>
        <authorList>
            <person name="Goeker M."/>
        </authorList>
    </citation>
    <scope>NUCLEOTIDE SEQUENCE [LARGE SCALE GENOMIC DNA]</scope>
    <source>
        <strain evidence="1 2">DSM 29526</strain>
    </source>
</reference>
<evidence type="ECO:0000313" key="2">
    <source>
        <dbReference type="Proteomes" id="UP000237662"/>
    </source>
</evidence>
<accession>A0A2S6HZN1</accession>
<name>A0A2S6HZN1_9BACT</name>
<protein>
    <submittedName>
        <fullName evidence="1">Uncharacterized protein</fullName>
    </submittedName>
</protein>
<dbReference type="EMBL" id="PTJC01000011">
    <property type="protein sequence ID" value="PPK83801.1"/>
    <property type="molecule type" value="Genomic_DNA"/>
</dbReference>
<organism evidence="1 2">
    <name type="scientific">Neolewinella xylanilytica</name>
    <dbReference type="NCBI Taxonomy" id="1514080"/>
    <lineage>
        <taxon>Bacteria</taxon>
        <taxon>Pseudomonadati</taxon>
        <taxon>Bacteroidota</taxon>
        <taxon>Saprospiria</taxon>
        <taxon>Saprospirales</taxon>
        <taxon>Lewinellaceae</taxon>
        <taxon>Neolewinella</taxon>
    </lineage>
</organism>
<dbReference type="AlphaFoldDB" id="A0A2S6HZN1"/>
<comment type="caution">
    <text evidence="1">The sequence shown here is derived from an EMBL/GenBank/DDBJ whole genome shotgun (WGS) entry which is preliminary data.</text>
</comment>
<proteinExistence type="predicted"/>
<keyword evidence="2" id="KW-1185">Reference proteome</keyword>
<gene>
    <name evidence="1" type="ORF">CLV84_4318</name>
</gene>
<evidence type="ECO:0000313" key="1">
    <source>
        <dbReference type="EMBL" id="PPK83801.1"/>
    </source>
</evidence>